<protein>
    <submittedName>
        <fullName evidence="5">MerR family transcriptional regulator</fullName>
    </submittedName>
</protein>
<accession>A0ABY9T4K7</accession>
<dbReference type="InterPro" id="IPR047057">
    <property type="entry name" value="MerR_fam"/>
</dbReference>
<dbReference type="SUPFAM" id="SSF46955">
    <property type="entry name" value="Putative DNA-binding domain"/>
    <property type="match status" value="1"/>
</dbReference>
<dbReference type="Gene3D" id="1.10.1660.10">
    <property type="match status" value="1"/>
</dbReference>
<gene>
    <name evidence="5" type="ORF">RGB73_26375</name>
</gene>
<dbReference type="Proteomes" id="UP001256827">
    <property type="component" value="Chromosome"/>
</dbReference>
<dbReference type="Pfam" id="PF13411">
    <property type="entry name" value="MerR_1"/>
    <property type="match status" value="1"/>
</dbReference>
<sequence length="130" mass="15305">MIVLKIGKVRKITGVSARSIRYYEEKGLIKASRQENNYREYDEKVIDSINAIQLYLGLGLTTEQIRDIIFCKYPEQQEHKDKDVYCEELLLMYQSKMHEINQKIAALTEAKFNLAEKINQMVQKREEENG</sequence>
<organism evidence="5 6">
    <name type="scientific">Brevibacillus brevis</name>
    <name type="common">Bacillus brevis</name>
    <dbReference type="NCBI Taxonomy" id="1393"/>
    <lineage>
        <taxon>Bacteria</taxon>
        <taxon>Bacillati</taxon>
        <taxon>Bacillota</taxon>
        <taxon>Bacilli</taxon>
        <taxon>Bacillales</taxon>
        <taxon>Paenibacillaceae</taxon>
        <taxon>Brevibacillus</taxon>
    </lineage>
</organism>
<keyword evidence="6" id="KW-1185">Reference proteome</keyword>
<dbReference type="EMBL" id="CP134050">
    <property type="protein sequence ID" value="WNC14166.1"/>
    <property type="molecule type" value="Genomic_DNA"/>
</dbReference>
<dbReference type="PANTHER" id="PTHR30204:SF94">
    <property type="entry name" value="HEAVY METAL-DEPENDENT TRANSCRIPTIONAL REGULATOR HI_0293-RELATED"/>
    <property type="match status" value="1"/>
</dbReference>
<reference evidence="5 6" key="1">
    <citation type="submission" date="2023-09" db="EMBL/GenBank/DDBJ databases">
        <title>Complete Genome and Methylome dissection of Bacillus brevis NEB573 original source of BbsI restriction endonuclease.</title>
        <authorList>
            <person name="Fomenkov A."/>
            <person name="Roberts R.D."/>
        </authorList>
    </citation>
    <scope>NUCLEOTIDE SEQUENCE [LARGE SCALE GENOMIC DNA]</scope>
    <source>
        <strain evidence="5 6">NEB573</strain>
    </source>
</reference>
<keyword evidence="1" id="KW-0805">Transcription regulation</keyword>
<feature type="domain" description="HTH merR-type" evidence="4">
    <location>
        <begin position="3"/>
        <end position="71"/>
    </location>
</feature>
<dbReference type="PROSITE" id="PS50937">
    <property type="entry name" value="HTH_MERR_2"/>
    <property type="match status" value="1"/>
</dbReference>
<dbReference type="PANTHER" id="PTHR30204">
    <property type="entry name" value="REDOX-CYCLING DRUG-SENSING TRANSCRIPTIONAL ACTIVATOR SOXR"/>
    <property type="match status" value="1"/>
</dbReference>
<dbReference type="RefSeq" id="WP_310766110.1">
    <property type="nucleotide sequence ID" value="NZ_CP134050.1"/>
</dbReference>
<dbReference type="PRINTS" id="PR00040">
    <property type="entry name" value="HTHMERR"/>
</dbReference>
<dbReference type="InterPro" id="IPR000551">
    <property type="entry name" value="MerR-type_HTH_dom"/>
</dbReference>
<proteinExistence type="predicted"/>
<evidence type="ECO:0000313" key="6">
    <source>
        <dbReference type="Proteomes" id="UP001256827"/>
    </source>
</evidence>
<dbReference type="SMART" id="SM00422">
    <property type="entry name" value="HTH_MERR"/>
    <property type="match status" value="1"/>
</dbReference>
<dbReference type="InterPro" id="IPR009061">
    <property type="entry name" value="DNA-bd_dom_put_sf"/>
</dbReference>
<evidence type="ECO:0000313" key="5">
    <source>
        <dbReference type="EMBL" id="WNC14166.1"/>
    </source>
</evidence>
<evidence type="ECO:0000256" key="2">
    <source>
        <dbReference type="ARBA" id="ARBA00023125"/>
    </source>
</evidence>
<evidence type="ECO:0000256" key="1">
    <source>
        <dbReference type="ARBA" id="ARBA00023015"/>
    </source>
</evidence>
<name>A0ABY9T4K7_BREBE</name>
<keyword evidence="2" id="KW-0238">DNA-binding</keyword>
<evidence type="ECO:0000256" key="3">
    <source>
        <dbReference type="ARBA" id="ARBA00023163"/>
    </source>
</evidence>
<evidence type="ECO:0000259" key="4">
    <source>
        <dbReference type="PROSITE" id="PS50937"/>
    </source>
</evidence>
<keyword evidence="3" id="KW-0804">Transcription</keyword>